<dbReference type="Proteomes" id="UP000277326">
    <property type="component" value="Unassembled WGS sequence"/>
</dbReference>
<evidence type="ECO:0000313" key="5">
    <source>
        <dbReference type="Proteomes" id="UP000277326"/>
    </source>
</evidence>
<dbReference type="InterPro" id="IPR055771">
    <property type="entry name" value="DUF7347"/>
</dbReference>
<organism evidence="4 5">
    <name type="scientific">Haloplanus aerogenes</name>
    <dbReference type="NCBI Taxonomy" id="660522"/>
    <lineage>
        <taxon>Archaea</taxon>
        <taxon>Methanobacteriati</taxon>
        <taxon>Methanobacteriota</taxon>
        <taxon>Stenosarchaea group</taxon>
        <taxon>Halobacteria</taxon>
        <taxon>Halobacteriales</taxon>
        <taxon>Haloferacaceae</taxon>
        <taxon>Haloplanus</taxon>
    </lineage>
</organism>
<dbReference type="Pfam" id="PF24042">
    <property type="entry name" value="DUF7351"/>
    <property type="match status" value="1"/>
</dbReference>
<evidence type="ECO:0000313" key="3">
    <source>
        <dbReference type="EMBL" id="AZH26114.1"/>
    </source>
</evidence>
<dbReference type="InterPro" id="IPR036390">
    <property type="entry name" value="WH_DNA-bd_sf"/>
</dbReference>
<dbReference type="EMBL" id="REFS01000003">
    <property type="protein sequence ID" value="RMB18435.1"/>
    <property type="molecule type" value="Genomic_DNA"/>
</dbReference>
<reference evidence="3 6" key="2">
    <citation type="submission" date="2018-07" db="EMBL/GenBank/DDBJ databases">
        <title>Genome sequences of Haloplanus aerogenes JCM 16430T.</title>
        <authorList>
            <person name="Kim Y.B."/>
            <person name="Roh S.W."/>
        </authorList>
    </citation>
    <scope>NUCLEOTIDE SEQUENCE [LARGE SCALE GENOMIC DNA]</scope>
    <source>
        <strain evidence="3 6">JCM 16430</strain>
    </source>
</reference>
<name>A0A3M0DB16_9EURY</name>
<dbReference type="AlphaFoldDB" id="A0A3M0DB16"/>
<reference evidence="4 5" key="1">
    <citation type="journal article" date="2015" name="Stand. Genomic Sci.">
        <title>Genomic Encyclopedia of Bacterial and Archaeal Type Strains, Phase III: the genomes of soil and plant-associated and newly described type strains.</title>
        <authorList>
            <person name="Whitman W.B."/>
            <person name="Woyke T."/>
            <person name="Klenk H.P."/>
            <person name="Zhou Y."/>
            <person name="Lilburn T.G."/>
            <person name="Beck B.J."/>
            <person name="De Vos P."/>
            <person name="Vandamme P."/>
            <person name="Eisen J.A."/>
            <person name="Garrity G."/>
            <person name="Hugenholtz P."/>
            <person name="Kyrpides N.C."/>
        </authorList>
    </citation>
    <scope>NUCLEOTIDE SEQUENCE [LARGE SCALE GENOMIC DNA]</scope>
    <source>
        <strain evidence="4 5">CGMCC 1.10124</strain>
    </source>
</reference>
<dbReference type="InterPro" id="IPR055775">
    <property type="entry name" value="DUF7351"/>
</dbReference>
<feature type="domain" description="DUF7347" evidence="1">
    <location>
        <begin position="18"/>
        <end position="96"/>
    </location>
</feature>
<feature type="domain" description="DUF7351" evidence="2">
    <location>
        <begin position="115"/>
        <end position="313"/>
    </location>
</feature>
<dbReference type="Pfam" id="PF24038">
    <property type="entry name" value="DUF7347"/>
    <property type="match status" value="1"/>
</dbReference>
<sequence>MSPPPPSETELSDPATGNKAFQLLSDETRVAILQTLWEAHDPADETPIRFAELRERLGADDPGRLNYHLNKLADNFVRRTEDGYELMESGKRMVRMLLSGTAIDDPQVEPVAVDISCWYCGSQPEWSYREGWRYLECTNCEARCVESFPPGVISKSEFPPSGLRDRTPNEINEADRIWGAHRRASIIDGVCPECAGEMPVTSVDICGDHQPDWDEYQFCENCGSIFWMLVSHVCEGCKYRWRMPTLFYPSRHPAVVAFFYDHGIEFDLATYEQRARLLDFEEELLSEDPLRIRISVPSEDEILRLTFDEHMDVVNVDRCK</sequence>
<dbReference type="InterPro" id="IPR011991">
    <property type="entry name" value="ArsR-like_HTH"/>
</dbReference>
<evidence type="ECO:0000313" key="4">
    <source>
        <dbReference type="EMBL" id="RMB18435.1"/>
    </source>
</evidence>
<protein>
    <submittedName>
        <fullName evidence="3">ArsR family transcriptional regulator</fullName>
    </submittedName>
</protein>
<dbReference type="GeneID" id="38472105"/>
<dbReference type="CDD" id="cd00090">
    <property type="entry name" value="HTH_ARSR"/>
    <property type="match status" value="1"/>
</dbReference>
<evidence type="ECO:0000259" key="1">
    <source>
        <dbReference type="Pfam" id="PF24038"/>
    </source>
</evidence>
<proteinExistence type="predicted"/>
<dbReference type="KEGG" id="haer:DU502_12425"/>
<dbReference type="OrthoDB" id="8482at2157"/>
<dbReference type="RefSeq" id="WP_121920516.1">
    <property type="nucleotide sequence ID" value="NZ_CP034145.1"/>
</dbReference>
<dbReference type="InterPro" id="IPR036388">
    <property type="entry name" value="WH-like_DNA-bd_sf"/>
</dbReference>
<dbReference type="EMBL" id="CP034145">
    <property type="protein sequence ID" value="AZH26114.1"/>
    <property type="molecule type" value="Genomic_DNA"/>
</dbReference>
<reference evidence="4" key="3">
    <citation type="submission" date="2018-10" db="EMBL/GenBank/DDBJ databases">
        <authorList>
            <person name="Whitman W."/>
            <person name="Huntemann M."/>
            <person name="Clum A."/>
            <person name="Pillay M."/>
            <person name="Palaniappan K."/>
            <person name="Varghese N."/>
            <person name="Mikhailova N."/>
            <person name="Stamatis D."/>
            <person name="Reddy T."/>
            <person name="Daum C."/>
            <person name="Shapiro N."/>
            <person name="Ivanova N."/>
            <person name="Kyrpides N."/>
            <person name="Woyke T."/>
        </authorList>
    </citation>
    <scope>NUCLEOTIDE SEQUENCE</scope>
    <source>
        <strain evidence="4">CGMCC 1.10124</strain>
    </source>
</reference>
<keyword evidence="6" id="KW-1185">Reference proteome</keyword>
<evidence type="ECO:0000313" key="6">
    <source>
        <dbReference type="Proteomes" id="UP000282007"/>
    </source>
</evidence>
<dbReference type="Proteomes" id="UP000282007">
    <property type="component" value="Chromosome"/>
</dbReference>
<dbReference type="Gene3D" id="1.10.10.10">
    <property type="entry name" value="Winged helix-like DNA-binding domain superfamily/Winged helix DNA-binding domain"/>
    <property type="match status" value="1"/>
</dbReference>
<dbReference type="SUPFAM" id="SSF46785">
    <property type="entry name" value="Winged helix' DNA-binding domain"/>
    <property type="match status" value="1"/>
</dbReference>
<gene>
    <name evidence="4" type="ORF">ATH50_1891</name>
    <name evidence="3" type="ORF">DU502_12425</name>
</gene>
<accession>A0A3M0DB16</accession>
<evidence type="ECO:0000259" key="2">
    <source>
        <dbReference type="Pfam" id="PF24042"/>
    </source>
</evidence>